<dbReference type="Gramene" id="RZC68047">
    <property type="protein sequence ID" value="RZC68047"/>
    <property type="gene ID" value="C5167_031305"/>
</dbReference>
<evidence type="ECO:0000313" key="2">
    <source>
        <dbReference type="Proteomes" id="UP000316621"/>
    </source>
</evidence>
<gene>
    <name evidence="1" type="ORF">C5167_031305</name>
</gene>
<name>A0A4Y7K558_PAPSO</name>
<accession>A0A4Y7K558</accession>
<dbReference type="AlphaFoldDB" id="A0A4Y7K558"/>
<keyword evidence="2" id="KW-1185">Reference proteome</keyword>
<reference evidence="1 2" key="1">
    <citation type="journal article" date="2018" name="Science">
        <title>The opium poppy genome and morphinan production.</title>
        <authorList>
            <person name="Guo L."/>
            <person name="Winzer T."/>
            <person name="Yang X."/>
            <person name="Li Y."/>
            <person name="Ning Z."/>
            <person name="He Z."/>
            <person name="Teodor R."/>
            <person name="Lu Y."/>
            <person name="Bowser T.A."/>
            <person name="Graham I.A."/>
            <person name="Ye K."/>
        </authorList>
    </citation>
    <scope>NUCLEOTIDE SEQUENCE [LARGE SCALE GENOMIC DNA]</scope>
    <source>
        <strain evidence="2">cv. HN1</strain>
        <tissue evidence="1">Leaves</tissue>
    </source>
</reference>
<evidence type="ECO:0000313" key="1">
    <source>
        <dbReference type="EMBL" id="RZC68047.1"/>
    </source>
</evidence>
<dbReference type="EMBL" id="CM010721">
    <property type="protein sequence ID" value="RZC68047.1"/>
    <property type="molecule type" value="Genomic_DNA"/>
</dbReference>
<protein>
    <submittedName>
        <fullName evidence="1">Uncharacterized protein</fullName>
    </submittedName>
</protein>
<sequence>MSENKDGHGSANVANRPQWLVLAHFHVRVTERIIMPYILTNQVLFKTNANIEMKKLVVINYTVVPLASGTGGGIRRWKQL</sequence>
<dbReference type="Proteomes" id="UP000316621">
    <property type="component" value="Chromosome 7"/>
</dbReference>
<organism evidence="1 2">
    <name type="scientific">Papaver somniferum</name>
    <name type="common">Opium poppy</name>
    <dbReference type="NCBI Taxonomy" id="3469"/>
    <lineage>
        <taxon>Eukaryota</taxon>
        <taxon>Viridiplantae</taxon>
        <taxon>Streptophyta</taxon>
        <taxon>Embryophyta</taxon>
        <taxon>Tracheophyta</taxon>
        <taxon>Spermatophyta</taxon>
        <taxon>Magnoliopsida</taxon>
        <taxon>Ranunculales</taxon>
        <taxon>Papaveraceae</taxon>
        <taxon>Papaveroideae</taxon>
        <taxon>Papaver</taxon>
    </lineage>
</organism>
<proteinExistence type="predicted"/>